<feature type="region of interest" description="Disordered" evidence="1">
    <location>
        <begin position="1236"/>
        <end position="1296"/>
    </location>
</feature>
<feature type="compositionally biased region" description="Basic and acidic residues" evidence="1">
    <location>
        <begin position="715"/>
        <end position="741"/>
    </location>
</feature>
<evidence type="ECO:0000313" key="3">
    <source>
        <dbReference type="Proteomes" id="UP000383932"/>
    </source>
</evidence>
<feature type="compositionally biased region" description="Basic and acidic residues" evidence="1">
    <location>
        <begin position="505"/>
        <end position="515"/>
    </location>
</feature>
<feature type="compositionally biased region" description="Polar residues" evidence="1">
    <location>
        <begin position="627"/>
        <end position="643"/>
    </location>
</feature>
<dbReference type="OrthoDB" id="3270368at2759"/>
<accession>A0A5N5QG69</accession>
<feature type="compositionally biased region" description="Low complexity" evidence="1">
    <location>
        <begin position="1181"/>
        <end position="1191"/>
    </location>
</feature>
<feature type="compositionally biased region" description="Basic and acidic residues" evidence="1">
    <location>
        <begin position="1099"/>
        <end position="1108"/>
    </location>
</feature>
<feature type="compositionally biased region" description="Polar residues" evidence="1">
    <location>
        <begin position="1109"/>
        <end position="1151"/>
    </location>
</feature>
<feature type="compositionally biased region" description="Basic and acidic residues" evidence="1">
    <location>
        <begin position="542"/>
        <end position="553"/>
    </location>
</feature>
<feature type="compositionally biased region" description="Basic residues" evidence="1">
    <location>
        <begin position="818"/>
        <end position="828"/>
    </location>
</feature>
<evidence type="ECO:0000313" key="2">
    <source>
        <dbReference type="EMBL" id="KAB5590735.1"/>
    </source>
</evidence>
<sequence length="1427" mass="155116">MAVPPAINTAITALRSALGNDKKQKASLNKLRDAFSAVEAVGSPHEFLERTTRLVQLLSGSIPALHSSHAQPTMNFCAAAIRWLFKFKLESVLEKRDVENAARWEDAIFRGLMQPILDIVDSGEQDAANEVLYPPICEVLRSPWSKSLGGRFAHSLALVLVFTCLSPKTKGMLLNSNIFGTAVLAKLIVDAKGAHTWVSFVESLLIVPRGSDYHYLDTLIELSFTIFSSQGGKISRRAYADNMFNNNYTLGKLPESICNELASIHAVTNGSNSEKHILDLIRTMSRAGIERPQVFTTQDLSYCGRKCTQMSPSNVMVLDHTSLCVIICDPNKESDVLAVLFTAITGIELVAQGASRVSVEFVIAEPPLISSSREAVAAPDGHKAELPLRLTVTIAASDVFGLEAALAARNLAGVLKDHSVLTRNSSLASAKISNAVSSIALKKTNNEQAEELLRKYVNLPSSTGGSSPVSARIAEPISGVESHKVQATPQTLTIAVATKQPRPKRAAETQKEPRPRPTVSEHATEPIPSPLTRSANSPSSNTEEHTAADRKLENVTASKAPGRAEQPLFDAGSELTDIETIAPQGEFRAVVHSPPVVQDTALPTPPRTRTRARQDQLVAKTLVPATPDNNHQPESALSDISSPTPKPTRKRKRIEDSPIELPVLNPGRPAKQKKIDDVQSTSALADSQHIVPRNTAATRAKAKYGTNTKRRGRSSSRESIRSADTARVDPPVRKETPRLDDTLQPDVARGTDTEVQHPLSVRCDNNPLRRRTRAAVANAKPKSGTNATIVPKVRARNESGGSDKLVNDDYQTAPEKQKPRRGRPPKNKLKGDLAKSPERLNQNGAAGPPAAQLQGKLQTDSSSTRSLQTANPEITPILTPHEPTKETQGVVEEEDDLLKRLSQAAKKALKAPLVNHQLVQPRSPSLTHVAGVTNEGRYADEDADVESVDLPNQATEPYPFELVVRQTLTMPVKNIVHTKVDPVLRLPEIRSATKGTKPASTSTDSEVARRIPDVFTGDTLQAKAPFGSSVSAKQERLKGTETSDNILKGLPNNAMDVPSARATEKGASLDIQLYSKGIQEPIRLAAPEPLPGSPLTENFEPRRPEELTITRSPKTPIQPRSGNITKRIQSVQTLVDQTPTPRDTSTSQTNDWPHIRKREALVPVKLANSNNEFDGTRESLPQRPRTQPVRRPSTLAVRPITQPTTQPWPKPLFVPTSEASNVKHAAVTRVLFTNQPSPKSALASPQKRAYGGSRPSVSFLEPPVESVLHRGSSDSSIGAKKKKHDNEREKLSEGKSAQTNDVVLRVKDTLDGILEVIASNMEEKVQVVTAEARSARAELTKAVISELDSMGTESEHCHAVLHELETMFASQAQAILEGFYRVDKCNARITSQVENILSSNARAGQHVAEAAINFELPRMFSGLLTHE</sequence>
<feature type="compositionally biased region" description="Basic and acidic residues" evidence="1">
    <location>
        <begin position="829"/>
        <end position="838"/>
    </location>
</feature>
<feature type="region of interest" description="Disordered" evidence="1">
    <location>
        <begin position="587"/>
        <end position="890"/>
    </location>
</feature>
<name>A0A5N5QG69_9AGAM</name>
<reference evidence="2 3" key="1">
    <citation type="journal article" date="2019" name="Fungal Biol. Biotechnol.">
        <title>Draft genome sequence of fastidious pathogen Ceratobasidium theobromae, which causes vascular-streak dieback in Theobroma cacao.</title>
        <authorList>
            <person name="Ali S.S."/>
            <person name="Asman A."/>
            <person name="Shao J."/>
            <person name="Firmansyah A.P."/>
            <person name="Susilo A.W."/>
            <person name="Rosmana A."/>
            <person name="McMahon P."/>
            <person name="Junaid M."/>
            <person name="Guest D."/>
            <person name="Kheng T.Y."/>
            <person name="Meinhardt L.W."/>
            <person name="Bailey B.A."/>
        </authorList>
    </citation>
    <scope>NUCLEOTIDE SEQUENCE [LARGE SCALE GENOMIC DNA]</scope>
    <source>
        <strain evidence="2 3">CT2</strain>
    </source>
</reference>
<feature type="compositionally biased region" description="Basic and acidic residues" evidence="1">
    <location>
        <begin position="1284"/>
        <end position="1293"/>
    </location>
</feature>
<gene>
    <name evidence="2" type="ORF">CTheo_5826</name>
</gene>
<feature type="compositionally biased region" description="Polar residues" evidence="1">
    <location>
        <begin position="856"/>
        <end position="872"/>
    </location>
</feature>
<feature type="compositionally biased region" description="Polar residues" evidence="1">
    <location>
        <begin position="531"/>
        <end position="541"/>
    </location>
</feature>
<organism evidence="2 3">
    <name type="scientific">Ceratobasidium theobromae</name>
    <dbReference type="NCBI Taxonomy" id="1582974"/>
    <lineage>
        <taxon>Eukaryota</taxon>
        <taxon>Fungi</taxon>
        <taxon>Dikarya</taxon>
        <taxon>Basidiomycota</taxon>
        <taxon>Agaricomycotina</taxon>
        <taxon>Agaricomycetes</taxon>
        <taxon>Cantharellales</taxon>
        <taxon>Ceratobasidiaceae</taxon>
        <taxon>Ceratobasidium</taxon>
    </lineage>
</organism>
<comment type="caution">
    <text evidence="2">The sequence shown here is derived from an EMBL/GenBank/DDBJ whole genome shotgun (WGS) entry which is preliminary data.</text>
</comment>
<feature type="region of interest" description="Disordered" evidence="1">
    <location>
        <begin position="1086"/>
        <end position="1191"/>
    </location>
</feature>
<dbReference type="Proteomes" id="UP000383932">
    <property type="component" value="Unassembled WGS sequence"/>
</dbReference>
<keyword evidence="3" id="KW-1185">Reference proteome</keyword>
<dbReference type="EMBL" id="SSOP01000148">
    <property type="protein sequence ID" value="KAB5590735.1"/>
    <property type="molecule type" value="Genomic_DNA"/>
</dbReference>
<evidence type="ECO:0000256" key="1">
    <source>
        <dbReference type="SAM" id="MobiDB-lite"/>
    </source>
</evidence>
<protein>
    <submittedName>
        <fullName evidence="2">Uncharacterized protein</fullName>
    </submittedName>
</protein>
<feature type="region of interest" description="Disordered" evidence="1">
    <location>
        <begin position="1026"/>
        <end position="1056"/>
    </location>
</feature>
<proteinExistence type="predicted"/>
<feature type="compositionally biased region" description="Low complexity" evidence="1">
    <location>
        <begin position="840"/>
        <end position="855"/>
    </location>
</feature>
<feature type="region of interest" description="Disordered" evidence="1">
    <location>
        <begin position="480"/>
        <end position="572"/>
    </location>
</feature>